<keyword evidence="3" id="KW-1185">Reference proteome</keyword>
<protein>
    <submittedName>
        <fullName evidence="4">Uncharacterized protein</fullName>
    </submittedName>
</protein>
<name>A0A914XUS9_9BILA</name>
<evidence type="ECO:0000313" key="3">
    <source>
        <dbReference type="Proteomes" id="UP000887577"/>
    </source>
</evidence>
<dbReference type="Proteomes" id="UP000887577">
    <property type="component" value="Unplaced"/>
</dbReference>
<dbReference type="WBParaSite" id="PSU_v2.g10293.t1">
    <property type="protein sequence ID" value="PSU_v2.g10293.t1"/>
    <property type="gene ID" value="PSU_v2.g10293"/>
</dbReference>
<reference evidence="4" key="1">
    <citation type="submission" date="2022-11" db="UniProtKB">
        <authorList>
            <consortium name="WormBaseParasite"/>
        </authorList>
    </citation>
    <scope>IDENTIFICATION</scope>
</reference>
<feature type="chain" id="PRO_5037794357" evidence="2">
    <location>
        <begin position="25"/>
        <end position="177"/>
    </location>
</feature>
<evidence type="ECO:0000256" key="2">
    <source>
        <dbReference type="SAM" id="SignalP"/>
    </source>
</evidence>
<dbReference type="AlphaFoldDB" id="A0A914XUS9"/>
<evidence type="ECO:0000313" key="4">
    <source>
        <dbReference type="WBParaSite" id="PSU_v2.g10293.t1"/>
    </source>
</evidence>
<evidence type="ECO:0000256" key="1">
    <source>
        <dbReference type="SAM" id="MobiDB-lite"/>
    </source>
</evidence>
<feature type="signal peptide" evidence="2">
    <location>
        <begin position="1"/>
        <end position="24"/>
    </location>
</feature>
<proteinExistence type="predicted"/>
<keyword evidence="2" id="KW-0732">Signal</keyword>
<feature type="region of interest" description="Disordered" evidence="1">
    <location>
        <begin position="38"/>
        <end position="57"/>
    </location>
</feature>
<accession>A0A914XUS9</accession>
<organism evidence="3 4">
    <name type="scientific">Panagrolaimus superbus</name>
    <dbReference type="NCBI Taxonomy" id="310955"/>
    <lineage>
        <taxon>Eukaryota</taxon>
        <taxon>Metazoa</taxon>
        <taxon>Ecdysozoa</taxon>
        <taxon>Nematoda</taxon>
        <taxon>Chromadorea</taxon>
        <taxon>Rhabditida</taxon>
        <taxon>Tylenchina</taxon>
        <taxon>Panagrolaimomorpha</taxon>
        <taxon>Panagrolaimoidea</taxon>
        <taxon>Panagrolaimidae</taxon>
        <taxon>Panagrolaimus</taxon>
    </lineage>
</organism>
<sequence length="177" mass="20530">MKFFSTVLIIVIGINCLLFSEFEAKKVKAEKIKEKVVHKHVKPQPDQPQLKPTEHTNPKVNVKQAENHVDLTIERVKINEKVNKKNQFKPTHEKVLSEYEQCKFECKKKRDKVSAQKYVDQLTEELKLAKEYLATQEATDISNTKIEIPPVNHLDDLPVVENPIIEVNLHQTVKDEI</sequence>